<evidence type="ECO:0000313" key="1">
    <source>
        <dbReference type="EMBL" id="MDQ0144605.1"/>
    </source>
</evidence>
<keyword evidence="2" id="KW-1185">Reference proteome</keyword>
<organism evidence="1 2">
    <name type="scientific">Pseudarthrobacter niigatensis</name>
    <dbReference type="NCBI Taxonomy" id="369935"/>
    <lineage>
        <taxon>Bacteria</taxon>
        <taxon>Bacillati</taxon>
        <taxon>Actinomycetota</taxon>
        <taxon>Actinomycetes</taxon>
        <taxon>Micrococcales</taxon>
        <taxon>Micrococcaceae</taxon>
        <taxon>Pseudarthrobacter</taxon>
    </lineage>
</organism>
<dbReference type="EMBL" id="JAUSTB010000001">
    <property type="protein sequence ID" value="MDQ0144605.1"/>
    <property type="molecule type" value="Genomic_DNA"/>
</dbReference>
<name>A0AAJ1SPF4_9MICC</name>
<protein>
    <submittedName>
        <fullName evidence="1">Uncharacterized protein</fullName>
    </submittedName>
</protein>
<dbReference type="AlphaFoldDB" id="A0AAJ1SPF4"/>
<gene>
    <name evidence="1" type="ORF">J2T23_000479</name>
</gene>
<accession>A0AAJ1SPF4</accession>
<sequence length="69" mass="7263">MVTVGVVELALVHEWVVVGVTNPPAGCAGALRELIDCLTAAEVERDRDLRRSVGSADQLFGAPDVTMSV</sequence>
<dbReference type="Proteomes" id="UP001239267">
    <property type="component" value="Unassembled WGS sequence"/>
</dbReference>
<proteinExistence type="predicted"/>
<comment type="caution">
    <text evidence="1">The sequence shown here is derived from an EMBL/GenBank/DDBJ whole genome shotgun (WGS) entry which is preliminary data.</text>
</comment>
<reference evidence="1 2" key="1">
    <citation type="submission" date="2023-07" db="EMBL/GenBank/DDBJ databases">
        <title>Sorghum-associated microbial communities from plants grown in Nebraska, USA.</title>
        <authorList>
            <person name="Schachtman D."/>
        </authorList>
    </citation>
    <scope>NUCLEOTIDE SEQUENCE [LARGE SCALE GENOMIC DNA]</scope>
    <source>
        <strain evidence="1 2">DS1001</strain>
    </source>
</reference>
<evidence type="ECO:0000313" key="2">
    <source>
        <dbReference type="Proteomes" id="UP001239267"/>
    </source>
</evidence>